<organism evidence="1 2">
    <name type="scientific">Avibacterium paragallinarum</name>
    <name type="common">Haemophilus gallinarum</name>
    <dbReference type="NCBI Taxonomy" id="728"/>
    <lineage>
        <taxon>Bacteria</taxon>
        <taxon>Pseudomonadati</taxon>
        <taxon>Pseudomonadota</taxon>
        <taxon>Gammaproteobacteria</taxon>
        <taxon>Pasteurellales</taxon>
        <taxon>Pasteurellaceae</taxon>
        <taxon>Avibacterium</taxon>
    </lineage>
</organism>
<accession>A0A380Z1E2</accession>
<protein>
    <submittedName>
        <fullName evidence="1">Uncharacterized protein</fullName>
    </submittedName>
</protein>
<evidence type="ECO:0000313" key="1">
    <source>
        <dbReference type="EMBL" id="SUV40807.1"/>
    </source>
</evidence>
<sequence>MKKRGIPSPNLADSLVMAVSGLARNNIAIWDAL</sequence>
<dbReference type="Proteomes" id="UP000254620">
    <property type="component" value="Unassembled WGS sequence"/>
</dbReference>
<proteinExistence type="predicted"/>
<reference evidence="1 2" key="1">
    <citation type="submission" date="2018-06" db="EMBL/GenBank/DDBJ databases">
        <authorList>
            <consortium name="Pathogen Informatics"/>
            <person name="Doyle S."/>
        </authorList>
    </citation>
    <scope>NUCLEOTIDE SEQUENCE [LARGE SCALE GENOMIC DNA]</scope>
    <source>
        <strain evidence="1 2">NCTC10926</strain>
    </source>
</reference>
<dbReference type="AlphaFoldDB" id="A0A380Z1E2"/>
<gene>
    <name evidence="1" type="ORF">NCTC10926_02865</name>
</gene>
<evidence type="ECO:0000313" key="2">
    <source>
        <dbReference type="Proteomes" id="UP000254620"/>
    </source>
</evidence>
<name>A0A380Z1E2_AVIPA</name>
<dbReference type="EMBL" id="UFSW01000002">
    <property type="protein sequence ID" value="SUV40807.1"/>
    <property type="molecule type" value="Genomic_DNA"/>
</dbReference>